<dbReference type="AlphaFoldDB" id="A0A3P6U464"/>
<organism evidence="2 3">
    <name type="scientific">Dibothriocephalus latus</name>
    <name type="common">Fish tapeworm</name>
    <name type="synonym">Diphyllobothrium latum</name>
    <dbReference type="NCBI Taxonomy" id="60516"/>
    <lineage>
        <taxon>Eukaryota</taxon>
        <taxon>Metazoa</taxon>
        <taxon>Spiralia</taxon>
        <taxon>Lophotrochozoa</taxon>
        <taxon>Platyhelminthes</taxon>
        <taxon>Cestoda</taxon>
        <taxon>Eucestoda</taxon>
        <taxon>Diphyllobothriidea</taxon>
        <taxon>Diphyllobothriidae</taxon>
        <taxon>Dibothriocephalus</taxon>
    </lineage>
</organism>
<dbReference type="EMBL" id="UYRU01045501">
    <property type="protein sequence ID" value="VDK89683.1"/>
    <property type="molecule type" value="Genomic_DNA"/>
</dbReference>
<proteinExistence type="predicted"/>
<dbReference type="Proteomes" id="UP000281553">
    <property type="component" value="Unassembled WGS sequence"/>
</dbReference>
<feature type="region of interest" description="Disordered" evidence="1">
    <location>
        <begin position="1"/>
        <end position="48"/>
    </location>
</feature>
<protein>
    <submittedName>
        <fullName evidence="2">Uncharacterized protein</fullName>
    </submittedName>
</protein>
<name>A0A3P6U464_DIBLA</name>
<gene>
    <name evidence="2" type="ORF">DILT_LOCUS4455</name>
</gene>
<accession>A0A3P6U464</accession>
<evidence type="ECO:0000256" key="1">
    <source>
        <dbReference type="SAM" id="MobiDB-lite"/>
    </source>
</evidence>
<feature type="compositionally biased region" description="Polar residues" evidence="1">
    <location>
        <begin position="32"/>
        <end position="44"/>
    </location>
</feature>
<evidence type="ECO:0000313" key="2">
    <source>
        <dbReference type="EMBL" id="VDK89683.1"/>
    </source>
</evidence>
<evidence type="ECO:0000313" key="3">
    <source>
        <dbReference type="Proteomes" id="UP000281553"/>
    </source>
</evidence>
<reference evidence="2 3" key="1">
    <citation type="submission" date="2018-11" db="EMBL/GenBank/DDBJ databases">
        <authorList>
            <consortium name="Pathogen Informatics"/>
        </authorList>
    </citation>
    <scope>NUCLEOTIDE SEQUENCE [LARGE SCALE GENOMIC DNA]</scope>
</reference>
<feature type="compositionally biased region" description="Low complexity" evidence="1">
    <location>
        <begin position="17"/>
        <end position="28"/>
    </location>
</feature>
<keyword evidence="3" id="KW-1185">Reference proteome</keyword>
<sequence>MGIGDGDNNQSTRPRRAAAAATQEADPAYLWNETSPLSPESPQKPTRAEITHETLPVTDASNTNASSPITKKDIIASLDALTTSVNAVHQKLDKSRHAQLCLIKRDQRNSNRLQLLESMLSDAPNRGIGPASTRTANPLREPIGNLSQFEEVNNLLREPAFHQQMASYLRCFSGRDTEDFARRIYTTIFEDSIAAAVNFQGRKNKAALGSSILYGPIKGEWSRFYVKVYFFRFID</sequence>